<comment type="function">
    <text evidence="3">Inhibits all the catalytic activities of DNA gyrase by preventing its interaction with DNA. Acts by binding directly to the C-terminal domain of GyrB, which probably disrupts DNA binding by the gyrase.</text>
</comment>
<dbReference type="Gene3D" id="3.30.50.10">
    <property type="entry name" value="Erythroid Transcription Factor GATA-1, subunit A"/>
    <property type="match status" value="1"/>
</dbReference>
<evidence type="ECO:0000256" key="1">
    <source>
        <dbReference type="ARBA" id="ARBA00022723"/>
    </source>
</evidence>
<dbReference type="GO" id="GO:0006355">
    <property type="term" value="P:regulation of DNA-templated transcription"/>
    <property type="evidence" value="ECO:0007669"/>
    <property type="project" value="InterPro"/>
</dbReference>
<dbReference type="PANTHER" id="PTHR36150:SF1">
    <property type="entry name" value="DNA GYRASE INHIBITOR YACG"/>
    <property type="match status" value="1"/>
</dbReference>
<dbReference type="NCBIfam" id="NF001638">
    <property type="entry name" value="PRK00418.1"/>
    <property type="match status" value="1"/>
</dbReference>
<dbReference type="EMBL" id="LN999833">
    <property type="protein sequence ID" value="CUX96914.1"/>
    <property type="molecule type" value="Genomic_DNA"/>
</dbReference>
<dbReference type="AlphaFoldDB" id="A0A143WSZ4"/>
<dbReference type="RefSeq" id="WP_082800158.1">
    <property type="nucleotide sequence ID" value="NZ_LN999833.1"/>
</dbReference>
<keyword evidence="2 3" id="KW-0862">Zinc</keyword>
<dbReference type="InterPro" id="IPR013088">
    <property type="entry name" value="Znf_NHR/GATA"/>
</dbReference>
<comment type="subunit">
    <text evidence="3">Interacts with GyrB.</text>
</comment>
<comment type="similarity">
    <text evidence="3">Belongs to the DNA gyrase inhibitor YacG family.</text>
</comment>
<sequence>MSESIVNVTCPTCSKTVQWSIRSPFRPFCSKHCQLVDFGEWMKEERCISSDVQITDDDRV</sequence>
<feature type="binding site" evidence="3">
    <location>
        <position position="29"/>
    </location>
    <ligand>
        <name>Zn(2+)</name>
        <dbReference type="ChEBI" id="CHEBI:29105"/>
    </ligand>
</feature>
<feature type="binding site" evidence="3">
    <location>
        <position position="10"/>
    </location>
    <ligand>
        <name>Zn(2+)</name>
        <dbReference type="ChEBI" id="CHEBI:29105"/>
    </ligand>
</feature>
<dbReference type="STRING" id="1778262.MHIR_DE00686"/>
<evidence type="ECO:0000256" key="3">
    <source>
        <dbReference type="HAMAP-Rule" id="MF_00649"/>
    </source>
</evidence>
<dbReference type="PANTHER" id="PTHR36150">
    <property type="entry name" value="DNA GYRASE INHIBITOR YACG"/>
    <property type="match status" value="1"/>
</dbReference>
<organism evidence="4 5">
    <name type="scientific">Candidatus Doolittlea endobia</name>
    <dbReference type="NCBI Taxonomy" id="1778262"/>
    <lineage>
        <taxon>Bacteria</taxon>
        <taxon>Pseudomonadati</taxon>
        <taxon>Pseudomonadota</taxon>
        <taxon>Gammaproteobacteria</taxon>
        <taxon>Enterobacterales</taxon>
        <taxon>Enterobacteriaceae</taxon>
        <taxon>Candidatus Doolittlea</taxon>
    </lineage>
</organism>
<dbReference type="HAMAP" id="MF_00649">
    <property type="entry name" value="DNA_gyrase_inhibitor_YacG"/>
    <property type="match status" value="1"/>
</dbReference>
<dbReference type="Proteomes" id="UP000095322">
    <property type="component" value="Chromosome I"/>
</dbReference>
<dbReference type="InterPro" id="IPR005584">
    <property type="entry name" value="DNA_gyrase_inhibitor_YacG"/>
</dbReference>
<accession>A0A143WSZ4</accession>
<reference evidence="5" key="1">
    <citation type="submission" date="2016-01" db="EMBL/GenBank/DDBJ databases">
        <authorList>
            <person name="Husnik F."/>
        </authorList>
    </citation>
    <scope>NUCLEOTIDE SEQUENCE [LARGE SCALE GENOMIC DNA]</scope>
</reference>
<evidence type="ECO:0000313" key="4">
    <source>
        <dbReference type="EMBL" id="CUX96914.1"/>
    </source>
</evidence>
<dbReference type="GO" id="GO:0008657">
    <property type="term" value="F:DNA topoisomerase type II (double strand cut, ATP-hydrolyzing) inhibitor activity"/>
    <property type="evidence" value="ECO:0007669"/>
    <property type="project" value="UniProtKB-UniRule"/>
</dbReference>
<evidence type="ECO:0000256" key="2">
    <source>
        <dbReference type="ARBA" id="ARBA00022833"/>
    </source>
</evidence>
<proteinExistence type="inferred from homology"/>
<dbReference type="SUPFAM" id="SSF57716">
    <property type="entry name" value="Glucocorticoid receptor-like (DNA-binding domain)"/>
    <property type="match status" value="1"/>
</dbReference>
<gene>
    <name evidence="3 4" type="primary">yacG</name>
    <name evidence="4" type="ORF">MHIR_DE00686</name>
</gene>
<dbReference type="Pfam" id="PF03884">
    <property type="entry name" value="YacG"/>
    <property type="match status" value="1"/>
</dbReference>
<dbReference type="KEGG" id="den:MHIR_DE00686"/>
<keyword evidence="1 3" id="KW-0479">Metal-binding</keyword>
<dbReference type="OrthoDB" id="9809663at2"/>
<feature type="binding site" evidence="3">
    <location>
        <position position="33"/>
    </location>
    <ligand>
        <name>Zn(2+)</name>
        <dbReference type="ChEBI" id="CHEBI:29105"/>
    </ligand>
</feature>
<dbReference type="GO" id="GO:0008270">
    <property type="term" value="F:zinc ion binding"/>
    <property type="evidence" value="ECO:0007669"/>
    <property type="project" value="UniProtKB-UniRule"/>
</dbReference>
<feature type="binding site" evidence="3">
    <location>
        <position position="13"/>
    </location>
    <ligand>
        <name>Zn(2+)</name>
        <dbReference type="ChEBI" id="CHEBI:29105"/>
    </ligand>
</feature>
<protein>
    <recommendedName>
        <fullName evidence="3">DNA gyrase inhibitor YacG</fullName>
    </recommendedName>
</protein>
<name>A0A143WSZ4_9ENTR</name>
<comment type="cofactor">
    <cofactor evidence="3">
        <name>Zn(2+)</name>
        <dbReference type="ChEBI" id="CHEBI:29105"/>
    </cofactor>
    <text evidence="3">Binds 1 zinc ion.</text>
</comment>
<evidence type="ECO:0000313" key="5">
    <source>
        <dbReference type="Proteomes" id="UP000095322"/>
    </source>
</evidence>
<keyword evidence="5" id="KW-1185">Reference proteome</keyword>